<accession>A0A1P8WJB4</accession>
<dbReference type="Proteomes" id="UP000187735">
    <property type="component" value="Chromosome"/>
</dbReference>
<evidence type="ECO:0000313" key="2">
    <source>
        <dbReference type="Proteomes" id="UP000187735"/>
    </source>
</evidence>
<evidence type="ECO:0000313" key="1">
    <source>
        <dbReference type="EMBL" id="APZ94145.1"/>
    </source>
</evidence>
<dbReference type="EMBL" id="CP017641">
    <property type="protein sequence ID" value="APZ94145.1"/>
    <property type="molecule type" value="Genomic_DNA"/>
</dbReference>
<keyword evidence="2" id="KW-1185">Reference proteome</keyword>
<dbReference type="KEGG" id="fmr:Fuma_03768"/>
<dbReference type="AlphaFoldDB" id="A0A1P8WJB4"/>
<proteinExistence type="predicted"/>
<name>A0A1P8WJB4_9PLAN</name>
<organism evidence="1 2">
    <name type="scientific">Fuerstiella marisgermanici</name>
    <dbReference type="NCBI Taxonomy" id="1891926"/>
    <lineage>
        <taxon>Bacteria</taxon>
        <taxon>Pseudomonadati</taxon>
        <taxon>Planctomycetota</taxon>
        <taxon>Planctomycetia</taxon>
        <taxon>Planctomycetales</taxon>
        <taxon>Planctomycetaceae</taxon>
        <taxon>Fuerstiella</taxon>
    </lineage>
</organism>
<reference evidence="1 2" key="1">
    <citation type="journal article" date="2016" name="Front. Microbiol.">
        <title>Fuerstia marisgermanicae gen. nov., sp. nov., an Unusual Member of the Phylum Planctomycetes from the German Wadden Sea.</title>
        <authorList>
            <person name="Kohn T."/>
            <person name="Heuer A."/>
            <person name="Jogler M."/>
            <person name="Vollmers J."/>
            <person name="Boedeker C."/>
            <person name="Bunk B."/>
            <person name="Rast P."/>
            <person name="Borchert D."/>
            <person name="Glockner I."/>
            <person name="Freese H.M."/>
            <person name="Klenk H.P."/>
            <person name="Overmann J."/>
            <person name="Kaster A.K."/>
            <person name="Rohde M."/>
            <person name="Wiegand S."/>
            <person name="Jogler C."/>
        </authorList>
    </citation>
    <scope>NUCLEOTIDE SEQUENCE [LARGE SCALE GENOMIC DNA]</scope>
    <source>
        <strain evidence="1 2">NH11</strain>
    </source>
</reference>
<sequence>MRTPVPPFEPGEEAAKDVPDALLQLIRARIAADEHFDLVACVWFDETLRVCRHYDLRPDACRRFEVSSDPCRMSRWDVGIDV</sequence>
<gene>
    <name evidence="1" type="ORF">Fuma_03768</name>
</gene>
<evidence type="ECO:0008006" key="3">
    <source>
        <dbReference type="Google" id="ProtNLM"/>
    </source>
</evidence>
<protein>
    <recommendedName>
        <fullName evidence="3">Flagellin N-methylase</fullName>
    </recommendedName>
</protein>